<dbReference type="Pfam" id="PF00589">
    <property type="entry name" value="Phage_integrase"/>
    <property type="match status" value="1"/>
</dbReference>
<dbReference type="Pfam" id="PF14659">
    <property type="entry name" value="Phage_int_SAM_3"/>
    <property type="match status" value="1"/>
</dbReference>
<keyword evidence="9" id="KW-1185">Reference proteome</keyword>
<dbReference type="PROSITE" id="PS51898">
    <property type="entry name" value="TYR_RECOMBINASE"/>
    <property type="match status" value="1"/>
</dbReference>
<dbReference type="InterPro" id="IPR028259">
    <property type="entry name" value="AP2-like_int_N"/>
</dbReference>
<dbReference type="Gene3D" id="1.10.150.130">
    <property type="match status" value="1"/>
</dbReference>
<keyword evidence="2" id="KW-0229">DNA integration</keyword>
<evidence type="ECO:0000256" key="4">
    <source>
        <dbReference type="ARBA" id="ARBA00023172"/>
    </source>
</evidence>
<comment type="caution">
    <text evidence="8">The sequence shown here is derived from an EMBL/GenBank/DDBJ whole genome shotgun (WGS) entry which is preliminary data.</text>
</comment>
<comment type="similarity">
    <text evidence="1">Belongs to the 'phage' integrase family.</text>
</comment>
<dbReference type="SUPFAM" id="SSF56349">
    <property type="entry name" value="DNA breaking-rejoining enzymes"/>
    <property type="match status" value="1"/>
</dbReference>
<accession>A0A0R1MLL8</accession>
<dbReference type="PANTHER" id="PTHR30349">
    <property type="entry name" value="PHAGE INTEGRASE-RELATED"/>
    <property type="match status" value="1"/>
</dbReference>
<name>A0A0R1MLL8_9LACO</name>
<evidence type="ECO:0000259" key="6">
    <source>
        <dbReference type="PROSITE" id="PS51898"/>
    </source>
</evidence>
<dbReference type="CDD" id="cd01189">
    <property type="entry name" value="INT_ICEBs1_C_like"/>
    <property type="match status" value="1"/>
</dbReference>
<dbReference type="PROSITE" id="PS51900">
    <property type="entry name" value="CB"/>
    <property type="match status" value="1"/>
</dbReference>
<keyword evidence="4" id="KW-0233">DNA recombination</keyword>
<organism evidence="8 9">
    <name type="scientific">Liquorilactobacillus hordei DSM 19519</name>
    <dbReference type="NCBI Taxonomy" id="1423759"/>
    <lineage>
        <taxon>Bacteria</taxon>
        <taxon>Bacillati</taxon>
        <taxon>Bacillota</taxon>
        <taxon>Bacilli</taxon>
        <taxon>Lactobacillales</taxon>
        <taxon>Lactobacillaceae</taxon>
        <taxon>Liquorilactobacillus</taxon>
    </lineage>
</organism>
<dbReference type="OrthoDB" id="9803188at2"/>
<dbReference type="InterPro" id="IPR044068">
    <property type="entry name" value="CB"/>
</dbReference>
<evidence type="ECO:0000313" key="8">
    <source>
        <dbReference type="EMBL" id="KRL04920.1"/>
    </source>
</evidence>
<dbReference type="EMBL" id="AZDX01000053">
    <property type="protein sequence ID" value="KRL04920.1"/>
    <property type="molecule type" value="Genomic_DNA"/>
</dbReference>
<evidence type="ECO:0000256" key="1">
    <source>
        <dbReference type="ARBA" id="ARBA00008857"/>
    </source>
</evidence>
<proteinExistence type="inferred from homology"/>
<dbReference type="InterPro" id="IPR011010">
    <property type="entry name" value="DNA_brk_join_enz"/>
</dbReference>
<evidence type="ECO:0000256" key="3">
    <source>
        <dbReference type="ARBA" id="ARBA00023125"/>
    </source>
</evidence>
<dbReference type="InterPro" id="IPR004107">
    <property type="entry name" value="Integrase_SAM-like_N"/>
</dbReference>
<sequence length="395" mass="45915">MPRVSNVYLNKKTGKFYFVANLGFDENGKRVQHFKRGFSTQKEAKQAYDEFMNNRSESGINKNSSMSFEVFYEDYFLSDYKRSVRKSTFDNRKLIMDKQFRYFNNRKLKDISLAYLKKWQNNLSEQGFSNGYIRLIFGLLEQVLDLAKKLGMLQKNPARQVGNVKKIKRKVDFWTIEEFRKVFATFDDNQYYDFFSKVLIDFLYMTGLRFGEAQALTWQDIDIQNCIVHVNKSMYYKNADEYYIGEPKTSASIRTIAIDHDTAKMLADWKVVQEKNIGSTDFVLSYNGSPTNRSTARHMIEHHAEMAGVHRIKVHALRHSHASMLIAMGENALVVQSRLGHSDIKTTLGVYSHLYPNVNREVADRIVGILDGVKFNKNAKRKTFNGNEYLKGSDL</sequence>
<dbReference type="InterPro" id="IPR010998">
    <property type="entry name" value="Integrase_recombinase_N"/>
</dbReference>
<dbReference type="GO" id="GO:0006310">
    <property type="term" value="P:DNA recombination"/>
    <property type="evidence" value="ECO:0007669"/>
    <property type="project" value="UniProtKB-KW"/>
</dbReference>
<dbReference type="Gene3D" id="1.10.443.10">
    <property type="entry name" value="Intergrase catalytic core"/>
    <property type="match status" value="1"/>
</dbReference>
<keyword evidence="3 5" id="KW-0238">DNA-binding</keyword>
<dbReference type="GO" id="GO:0003677">
    <property type="term" value="F:DNA binding"/>
    <property type="evidence" value="ECO:0007669"/>
    <property type="project" value="UniProtKB-UniRule"/>
</dbReference>
<dbReference type="STRING" id="1423759.FC92_GL001752"/>
<evidence type="ECO:0000313" key="9">
    <source>
        <dbReference type="Proteomes" id="UP000051448"/>
    </source>
</evidence>
<gene>
    <name evidence="8" type="ORF">FC92_GL001752</name>
</gene>
<dbReference type="RefSeq" id="WP_057870301.1">
    <property type="nucleotide sequence ID" value="NZ_AZDX01000053.1"/>
</dbReference>
<feature type="domain" description="Core-binding (CB)" evidence="7">
    <location>
        <begin position="66"/>
        <end position="148"/>
    </location>
</feature>
<dbReference type="Proteomes" id="UP000051448">
    <property type="component" value="Unassembled WGS sequence"/>
</dbReference>
<feature type="domain" description="Tyr recombinase" evidence="6">
    <location>
        <begin position="169"/>
        <end position="364"/>
    </location>
</feature>
<dbReference type="PATRIC" id="fig|1423759.3.peg.1832"/>
<dbReference type="Pfam" id="PF14657">
    <property type="entry name" value="Arm-DNA-bind_4"/>
    <property type="match status" value="1"/>
</dbReference>
<protein>
    <submittedName>
        <fullName evidence="8">Integrase</fullName>
    </submittedName>
</protein>
<reference evidence="8 9" key="1">
    <citation type="journal article" date="2015" name="Genome Announc.">
        <title>Expanding the biotechnology potential of lactobacilli through comparative genomics of 213 strains and associated genera.</title>
        <authorList>
            <person name="Sun Z."/>
            <person name="Harris H.M."/>
            <person name="McCann A."/>
            <person name="Guo C."/>
            <person name="Argimon S."/>
            <person name="Zhang W."/>
            <person name="Yang X."/>
            <person name="Jeffery I.B."/>
            <person name="Cooney J.C."/>
            <person name="Kagawa T.F."/>
            <person name="Liu W."/>
            <person name="Song Y."/>
            <person name="Salvetti E."/>
            <person name="Wrobel A."/>
            <person name="Rasinkangas P."/>
            <person name="Parkhill J."/>
            <person name="Rea M.C."/>
            <person name="O'Sullivan O."/>
            <person name="Ritari J."/>
            <person name="Douillard F.P."/>
            <person name="Paul Ross R."/>
            <person name="Yang R."/>
            <person name="Briner A.E."/>
            <person name="Felis G.E."/>
            <person name="de Vos W.M."/>
            <person name="Barrangou R."/>
            <person name="Klaenhammer T.R."/>
            <person name="Caufield P.W."/>
            <person name="Cui Y."/>
            <person name="Zhang H."/>
            <person name="O'Toole P.W."/>
        </authorList>
    </citation>
    <scope>NUCLEOTIDE SEQUENCE [LARGE SCALE GENOMIC DNA]</scope>
    <source>
        <strain evidence="8 9">DSM 19519</strain>
    </source>
</reference>
<dbReference type="InterPro" id="IPR013762">
    <property type="entry name" value="Integrase-like_cat_sf"/>
</dbReference>
<dbReference type="PANTHER" id="PTHR30349:SF64">
    <property type="entry name" value="PROPHAGE INTEGRASE INTD-RELATED"/>
    <property type="match status" value="1"/>
</dbReference>
<evidence type="ECO:0000256" key="5">
    <source>
        <dbReference type="PROSITE-ProRule" id="PRU01248"/>
    </source>
</evidence>
<evidence type="ECO:0000256" key="2">
    <source>
        <dbReference type="ARBA" id="ARBA00022908"/>
    </source>
</evidence>
<dbReference type="InterPro" id="IPR050090">
    <property type="entry name" value="Tyrosine_recombinase_XerCD"/>
</dbReference>
<evidence type="ECO:0000259" key="7">
    <source>
        <dbReference type="PROSITE" id="PS51900"/>
    </source>
</evidence>
<dbReference type="AlphaFoldDB" id="A0A0R1MLL8"/>
<dbReference type="InterPro" id="IPR002104">
    <property type="entry name" value="Integrase_catalytic"/>
</dbReference>
<dbReference type="GO" id="GO:0015074">
    <property type="term" value="P:DNA integration"/>
    <property type="evidence" value="ECO:0007669"/>
    <property type="project" value="UniProtKB-KW"/>
</dbReference>